<keyword evidence="5" id="KW-1185">Reference proteome</keyword>
<accession>A0A6N9YJI1</accession>
<keyword evidence="2" id="KW-0012">Acyltransferase</keyword>
<dbReference type="GO" id="GO:0016747">
    <property type="term" value="F:acyltransferase activity, transferring groups other than amino-acyl groups"/>
    <property type="evidence" value="ECO:0007669"/>
    <property type="project" value="InterPro"/>
</dbReference>
<dbReference type="PANTHER" id="PTHR43800">
    <property type="entry name" value="PEPTIDYL-LYSINE N-ACETYLTRANSFERASE YJAB"/>
    <property type="match status" value="1"/>
</dbReference>
<dbReference type="AlphaFoldDB" id="A0A6N9YJI1"/>
<dbReference type="InterPro" id="IPR016181">
    <property type="entry name" value="Acyl_CoA_acyltransferase"/>
</dbReference>
<evidence type="ECO:0000313" key="5">
    <source>
        <dbReference type="Proteomes" id="UP000469185"/>
    </source>
</evidence>
<gene>
    <name evidence="4" type="ORF">G1H11_07110</name>
</gene>
<sequence>MIRPARQGDLPTLQDIERAAGEPFRDIGMDMIADDDPPSVHDLAEYQEAGRAWVFTDEHDTPVAYLLVQAVDGCAHVEQVSVRPEFARRGIGRRLIDVAEEWAVRHGLEALTLTTYAEVAWNAPYYERLGFRSLSDHELTAGLREIRDEEKAHGLDAWPRVTMRRSLSAATPASITTP</sequence>
<dbReference type="Gene3D" id="3.40.630.30">
    <property type="match status" value="1"/>
</dbReference>
<dbReference type="PANTHER" id="PTHR43800:SF1">
    <property type="entry name" value="PEPTIDYL-LYSINE N-ACETYLTRANSFERASE YJAB"/>
    <property type="match status" value="1"/>
</dbReference>
<dbReference type="Pfam" id="PF00583">
    <property type="entry name" value="Acetyltransf_1"/>
    <property type="match status" value="1"/>
</dbReference>
<comment type="caution">
    <text evidence="4">The sequence shown here is derived from an EMBL/GenBank/DDBJ whole genome shotgun (WGS) entry which is preliminary data.</text>
</comment>
<dbReference type="RefSeq" id="WP_163817467.1">
    <property type="nucleotide sequence ID" value="NZ_JAAGOB010000003.1"/>
</dbReference>
<dbReference type="PROSITE" id="PS51186">
    <property type="entry name" value="GNAT"/>
    <property type="match status" value="1"/>
</dbReference>
<reference evidence="4 5" key="1">
    <citation type="submission" date="2020-02" db="EMBL/GenBank/DDBJ databases">
        <authorList>
            <person name="Li X.-J."/>
            <person name="Feng X.-M."/>
        </authorList>
    </citation>
    <scope>NUCLEOTIDE SEQUENCE [LARGE SCALE GENOMIC DNA]</scope>
    <source>
        <strain evidence="4 5">CGMCC 4.7225</strain>
    </source>
</reference>
<protein>
    <submittedName>
        <fullName evidence="4">GNAT family N-acetyltransferase</fullName>
    </submittedName>
</protein>
<evidence type="ECO:0000259" key="3">
    <source>
        <dbReference type="PROSITE" id="PS51186"/>
    </source>
</evidence>
<keyword evidence="1 4" id="KW-0808">Transferase</keyword>
<evidence type="ECO:0000256" key="2">
    <source>
        <dbReference type="ARBA" id="ARBA00023315"/>
    </source>
</evidence>
<evidence type="ECO:0000313" key="4">
    <source>
        <dbReference type="EMBL" id="NED95080.1"/>
    </source>
</evidence>
<proteinExistence type="predicted"/>
<dbReference type="SUPFAM" id="SSF55729">
    <property type="entry name" value="Acyl-CoA N-acyltransferases (Nat)"/>
    <property type="match status" value="1"/>
</dbReference>
<evidence type="ECO:0000256" key="1">
    <source>
        <dbReference type="ARBA" id="ARBA00022679"/>
    </source>
</evidence>
<dbReference type="Proteomes" id="UP000469185">
    <property type="component" value="Unassembled WGS sequence"/>
</dbReference>
<name>A0A6N9YJI1_9ACTN</name>
<dbReference type="CDD" id="cd04301">
    <property type="entry name" value="NAT_SF"/>
    <property type="match status" value="1"/>
</dbReference>
<dbReference type="EMBL" id="JAAGOB010000003">
    <property type="protein sequence ID" value="NED95080.1"/>
    <property type="molecule type" value="Genomic_DNA"/>
</dbReference>
<feature type="domain" description="N-acetyltransferase" evidence="3">
    <location>
        <begin position="1"/>
        <end position="150"/>
    </location>
</feature>
<dbReference type="InterPro" id="IPR000182">
    <property type="entry name" value="GNAT_dom"/>
</dbReference>
<organism evidence="4 5">
    <name type="scientific">Phytoactinopolyspora alkaliphila</name>
    <dbReference type="NCBI Taxonomy" id="1783498"/>
    <lineage>
        <taxon>Bacteria</taxon>
        <taxon>Bacillati</taxon>
        <taxon>Actinomycetota</taxon>
        <taxon>Actinomycetes</taxon>
        <taxon>Jiangellales</taxon>
        <taxon>Jiangellaceae</taxon>
        <taxon>Phytoactinopolyspora</taxon>
    </lineage>
</organism>